<keyword evidence="2" id="KW-0813">Transport</keyword>
<keyword evidence="5 6" id="KW-0472">Membrane</keyword>
<feature type="transmembrane region" description="Helical" evidence="6">
    <location>
        <begin position="309"/>
        <end position="328"/>
    </location>
</feature>
<dbReference type="GeneID" id="78553101"/>
<dbReference type="RefSeq" id="WP_010562859.1">
    <property type="nucleotide sequence ID" value="NZ_LT629689.1"/>
</dbReference>
<organism evidence="7 8">
    <name type="scientific">Pseudomonas extremaustralis</name>
    <dbReference type="NCBI Taxonomy" id="359110"/>
    <lineage>
        <taxon>Bacteria</taxon>
        <taxon>Pseudomonadati</taxon>
        <taxon>Pseudomonadota</taxon>
        <taxon>Gammaproteobacteria</taxon>
        <taxon>Pseudomonadales</taxon>
        <taxon>Pseudomonadaceae</taxon>
        <taxon>Pseudomonas</taxon>
    </lineage>
</organism>
<evidence type="ECO:0000313" key="8">
    <source>
        <dbReference type="Proteomes" id="UP000182858"/>
    </source>
</evidence>
<keyword evidence="3 6" id="KW-0812">Transmembrane</keyword>
<evidence type="ECO:0000313" key="7">
    <source>
        <dbReference type="EMBL" id="SDE98399.1"/>
    </source>
</evidence>
<dbReference type="Gene3D" id="1.20.1740.10">
    <property type="entry name" value="Amino acid/polyamine transporter I"/>
    <property type="match status" value="1"/>
</dbReference>
<dbReference type="Proteomes" id="UP000182858">
    <property type="component" value="Chromosome I"/>
</dbReference>
<proteinExistence type="predicted"/>
<dbReference type="InterPro" id="IPR002293">
    <property type="entry name" value="AA/rel_permease1"/>
</dbReference>
<feature type="transmembrane region" description="Helical" evidence="6">
    <location>
        <begin position="457"/>
        <end position="479"/>
    </location>
</feature>
<dbReference type="EMBL" id="LT629689">
    <property type="protein sequence ID" value="SDE98399.1"/>
    <property type="molecule type" value="Genomic_DNA"/>
</dbReference>
<feature type="transmembrane region" description="Helical" evidence="6">
    <location>
        <begin position="417"/>
        <end position="437"/>
    </location>
</feature>
<feature type="transmembrane region" description="Helical" evidence="6">
    <location>
        <begin position="63"/>
        <end position="85"/>
    </location>
</feature>
<evidence type="ECO:0000256" key="3">
    <source>
        <dbReference type="ARBA" id="ARBA00022692"/>
    </source>
</evidence>
<feature type="transmembrane region" description="Helical" evidence="6">
    <location>
        <begin position="215"/>
        <end position="235"/>
    </location>
</feature>
<sequence>MSSHLSERQNADEHLLHSHGYAQQLHRGLSLWSSFSVGFATVSPVVGIYSVMSLGAMNAGPSWVWIVPLCLALQLLVALVYAELASQYPLAGGCYQWVKRLAGDRWAWFTGFMYLASALASLTTVAYLGGFWLWLLATGEPPSANAQVLSGAALLVLGLAVNLLGINPLKYFVNAGIVAEAIASIGIGVLLLLFFRNHSFALLLEGLSSTSTGDGRYFSGFLTAMAVGGWAFLGFDACSQVSEETADARTSTPRAILRSMILVGLTVMLTAFAVTLSYTDTAALVSGQVIDPVTPAVVDAFGAWAERPFVAVVLVAFIACVVSVQTYIGRAVFGMARDNILPASALLRRVDKRKVPFAAMVFSTLFASLGLALGLNATAVGTLIAFGSGGFFFVFLIVVTCALLARLNGTWKVEHGTFSLGRWGITVNVAAFVWLVFESINVAWPREALAPPDAPWFQVWAVILVFSSLALLGLIYLFWAKPYQRTGTPQVPTL</sequence>
<protein>
    <submittedName>
        <fullName evidence="7">Amino acid/polyamine/organocation transporter, APC superfamily</fullName>
    </submittedName>
</protein>
<feature type="transmembrane region" description="Helical" evidence="6">
    <location>
        <begin position="106"/>
        <end position="134"/>
    </location>
</feature>
<evidence type="ECO:0000256" key="2">
    <source>
        <dbReference type="ARBA" id="ARBA00022448"/>
    </source>
</evidence>
<dbReference type="PANTHER" id="PTHR45649:SF26">
    <property type="entry name" value="OS04G0435100 PROTEIN"/>
    <property type="match status" value="1"/>
</dbReference>
<reference evidence="7 8" key="1">
    <citation type="submission" date="2016-10" db="EMBL/GenBank/DDBJ databases">
        <authorList>
            <person name="Varghese N."/>
            <person name="Submissions S."/>
        </authorList>
    </citation>
    <scope>NUCLEOTIDE SEQUENCE [LARGE SCALE GENOMIC DNA]</scope>
    <source>
        <strain evidence="7 8">DSM 17835</strain>
    </source>
</reference>
<gene>
    <name evidence="7" type="ORF">SAMN05216591_1608</name>
</gene>
<feature type="transmembrane region" description="Helical" evidence="6">
    <location>
        <begin position="146"/>
        <end position="164"/>
    </location>
</feature>
<dbReference type="PIRSF" id="PIRSF006060">
    <property type="entry name" value="AA_transporter"/>
    <property type="match status" value="1"/>
</dbReference>
<feature type="transmembrane region" description="Helical" evidence="6">
    <location>
        <begin position="383"/>
        <end position="405"/>
    </location>
</feature>
<comment type="subcellular location">
    <subcellularLocation>
        <location evidence="1">Membrane</location>
        <topology evidence="1">Multi-pass membrane protein</topology>
    </subcellularLocation>
</comment>
<feature type="transmembrane region" description="Helical" evidence="6">
    <location>
        <begin position="256"/>
        <end position="278"/>
    </location>
</feature>
<name>A0ABY0N593_9PSED</name>
<evidence type="ECO:0000256" key="4">
    <source>
        <dbReference type="ARBA" id="ARBA00022989"/>
    </source>
</evidence>
<feature type="transmembrane region" description="Helical" evidence="6">
    <location>
        <begin position="171"/>
        <end position="195"/>
    </location>
</feature>
<dbReference type="PANTHER" id="PTHR45649">
    <property type="entry name" value="AMINO-ACID PERMEASE BAT1"/>
    <property type="match status" value="1"/>
</dbReference>
<evidence type="ECO:0000256" key="5">
    <source>
        <dbReference type="ARBA" id="ARBA00023136"/>
    </source>
</evidence>
<feature type="transmembrane region" description="Helical" evidence="6">
    <location>
        <begin position="29"/>
        <end position="51"/>
    </location>
</feature>
<evidence type="ECO:0000256" key="6">
    <source>
        <dbReference type="SAM" id="Phobius"/>
    </source>
</evidence>
<feature type="transmembrane region" description="Helical" evidence="6">
    <location>
        <begin position="357"/>
        <end position="377"/>
    </location>
</feature>
<keyword evidence="8" id="KW-1185">Reference proteome</keyword>
<evidence type="ECO:0000256" key="1">
    <source>
        <dbReference type="ARBA" id="ARBA00004141"/>
    </source>
</evidence>
<accession>A0ABY0N593</accession>
<dbReference type="Pfam" id="PF13520">
    <property type="entry name" value="AA_permease_2"/>
    <property type="match status" value="1"/>
</dbReference>
<keyword evidence="4 6" id="KW-1133">Transmembrane helix</keyword>